<organism evidence="1 2">
    <name type="scientific">Leucogyrophana mollusca</name>
    <dbReference type="NCBI Taxonomy" id="85980"/>
    <lineage>
        <taxon>Eukaryota</taxon>
        <taxon>Fungi</taxon>
        <taxon>Dikarya</taxon>
        <taxon>Basidiomycota</taxon>
        <taxon>Agaricomycotina</taxon>
        <taxon>Agaricomycetes</taxon>
        <taxon>Agaricomycetidae</taxon>
        <taxon>Boletales</taxon>
        <taxon>Boletales incertae sedis</taxon>
        <taxon>Leucogyrophana</taxon>
    </lineage>
</organism>
<reference evidence="1" key="1">
    <citation type="journal article" date="2021" name="New Phytol.">
        <title>Evolutionary innovations through gain and loss of genes in the ectomycorrhizal Boletales.</title>
        <authorList>
            <person name="Wu G."/>
            <person name="Miyauchi S."/>
            <person name="Morin E."/>
            <person name="Kuo A."/>
            <person name="Drula E."/>
            <person name="Varga T."/>
            <person name="Kohler A."/>
            <person name="Feng B."/>
            <person name="Cao Y."/>
            <person name="Lipzen A."/>
            <person name="Daum C."/>
            <person name="Hundley H."/>
            <person name="Pangilinan J."/>
            <person name="Johnson J."/>
            <person name="Barry K."/>
            <person name="LaButti K."/>
            <person name="Ng V."/>
            <person name="Ahrendt S."/>
            <person name="Min B."/>
            <person name="Choi I.G."/>
            <person name="Park H."/>
            <person name="Plett J.M."/>
            <person name="Magnuson J."/>
            <person name="Spatafora J.W."/>
            <person name="Nagy L.G."/>
            <person name="Henrissat B."/>
            <person name="Grigoriev I.V."/>
            <person name="Yang Z.L."/>
            <person name="Xu J."/>
            <person name="Martin F.M."/>
        </authorList>
    </citation>
    <scope>NUCLEOTIDE SEQUENCE</scope>
    <source>
        <strain evidence="1">KUC20120723A-06</strain>
    </source>
</reference>
<dbReference type="Proteomes" id="UP000790709">
    <property type="component" value="Unassembled WGS sequence"/>
</dbReference>
<evidence type="ECO:0000313" key="2">
    <source>
        <dbReference type="Proteomes" id="UP000790709"/>
    </source>
</evidence>
<dbReference type="EMBL" id="MU266379">
    <property type="protein sequence ID" value="KAH7926656.1"/>
    <property type="molecule type" value="Genomic_DNA"/>
</dbReference>
<sequence>MIPEIRQNIRTLSLPLAEKFGLLKIHEFADIIVLAFLFFTAVHVSLSPIVSKALFPVAYGKAGRKARNNWDIHVVSLVHALAVIFFAGQCLTLSSLNEDRAFGWDDKAGYVQAIACGYFLWDSFDAVVHFVDIGFVLHGVACLAIYTLAYKPFLAYYGVRFLFWELSTVFLDIHWFLDKTGKTGSTLQFVNGILLLGTFSFVRLLWGGKMSYDFFFTLRDVSDQLPIVYIIVYGGGNIVLQSLNWFWFAKMISALRKRFASKPNGKPVANGNGKLGEYAN</sequence>
<proteinExistence type="predicted"/>
<gene>
    <name evidence="1" type="ORF">BV22DRAFT_1062504</name>
</gene>
<comment type="caution">
    <text evidence="1">The sequence shown here is derived from an EMBL/GenBank/DDBJ whole genome shotgun (WGS) entry which is preliminary data.</text>
</comment>
<accession>A0ACB8BN27</accession>
<protein>
    <submittedName>
        <fullName evidence="1">DUF887-domain-containing protein</fullName>
    </submittedName>
</protein>
<evidence type="ECO:0000313" key="1">
    <source>
        <dbReference type="EMBL" id="KAH7926656.1"/>
    </source>
</evidence>
<keyword evidence="2" id="KW-1185">Reference proteome</keyword>
<name>A0ACB8BN27_9AGAM</name>